<feature type="compositionally biased region" description="Polar residues" evidence="1">
    <location>
        <begin position="16"/>
        <end position="25"/>
    </location>
</feature>
<keyword evidence="3" id="KW-1185">Reference proteome</keyword>
<feature type="region of interest" description="Disordered" evidence="1">
    <location>
        <begin position="128"/>
        <end position="172"/>
    </location>
</feature>
<gene>
    <name evidence="2" type="ORF">AMORRO_LOCUS13025</name>
</gene>
<name>A0A9N9I243_9GLOM</name>
<proteinExistence type="predicted"/>
<dbReference type="OrthoDB" id="2419136at2759"/>
<evidence type="ECO:0000256" key="1">
    <source>
        <dbReference type="SAM" id="MobiDB-lite"/>
    </source>
</evidence>
<evidence type="ECO:0000313" key="3">
    <source>
        <dbReference type="Proteomes" id="UP000789342"/>
    </source>
</evidence>
<feature type="non-terminal residue" evidence="2">
    <location>
        <position position="172"/>
    </location>
</feature>
<accession>A0A9N9I243</accession>
<dbReference type="Proteomes" id="UP000789342">
    <property type="component" value="Unassembled WGS sequence"/>
</dbReference>
<dbReference type="EMBL" id="CAJVPV010020911">
    <property type="protein sequence ID" value="CAG8716276.1"/>
    <property type="molecule type" value="Genomic_DNA"/>
</dbReference>
<dbReference type="AlphaFoldDB" id="A0A9N9I243"/>
<comment type="caution">
    <text evidence="2">The sequence shown here is derived from an EMBL/GenBank/DDBJ whole genome shotgun (WGS) entry which is preliminary data.</text>
</comment>
<evidence type="ECO:0000313" key="2">
    <source>
        <dbReference type="EMBL" id="CAG8716276.1"/>
    </source>
</evidence>
<reference evidence="2" key="1">
    <citation type="submission" date="2021-06" db="EMBL/GenBank/DDBJ databases">
        <authorList>
            <person name="Kallberg Y."/>
            <person name="Tangrot J."/>
            <person name="Rosling A."/>
        </authorList>
    </citation>
    <scope>NUCLEOTIDE SEQUENCE</scope>
    <source>
        <strain evidence="2">CL551</strain>
    </source>
</reference>
<sequence length="172" mass="19797">MYDEESTTYEDPHVIASSSTGESSNRTLQCDFIETKDHFDVLQAAPRSRDEDIGTRLSDRYTYSFSADLIDQFDKYRARMRESIRQELEADEKSESDKELKESEIIVMSVDDDEGEFSVHQVHHSNFGSNIYSQDSAREGKPRHLTVSDMDSRSMSVTDNEARIDSESIEFQ</sequence>
<feature type="region of interest" description="Disordered" evidence="1">
    <location>
        <begin position="1"/>
        <end position="25"/>
    </location>
</feature>
<organism evidence="2 3">
    <name type="scientific">Acaulospora morrowiae</name>
    <dbReference type="NCBI Taxonomy" id="94023"/>
    <lineage>
        <taxon>Eukaryota</taxon>
        <taxon>Fungi</taxon>
        <taxon>Fungi incertae sedis</taxon>
        <taxon>Mucoromycota</taxon>
        <taxon>Glomeromycotina</taxon>
        <taxon>Glomeromycetes</taxon>
        <taxon>Diversisporales</taxon>
        <taxon>Acaulosporaceae</taxon>
        <taxon>Acaulospora</taxon>
    </lineage>
</organism>
<protein>
    <submittedName>
        <fullName evidence="2">9777_t:CDS:1</fullName>
    </submittedName>
</protein>